<accession>A0A2D2DM20</accession>
<name>A0A2D2DM20_9BURK</name>
<dbReference type="EMBL" id="CP024608">
    <property type="protein sequence ID" value="ATQ76037.1"/>
    <property type="molecule type" value="Genomic_DNA"/>
</dbReference>
<evidence type="ECO:0000256" key="5">
    <source>
        <dbReference type="ARBA" id="ARBA00022989"/>
    </source>
</evidence>
<dbReference type="InterPro" id="IPR007353">
    <property type="entry name" value="DUF421"/>
</dbReference>
<keyword evidence="4 7" id="KW-0812">Transmembrane</keyword>
<evidence type="ECO:0000256" key="7">
    <source>
        <dbReference type="SAM" id="Phobius"/>
    </source>
</evidence>
<keyword evidence="3" id="KW-1003">Cell membrane</keyword>
<keyword evidence="6 7" id="KW-0472">Membrane</keyword>
<feature type="transmembrane region" description="Helical" evidence="7">
    <location>
        <begin position="63"/>
        <end position="83"/>
    </location>
</feature>
<reference evidence="9" key="1">
    <citation type="submission" date="2017-10" db="EMBL/GenBank/DDBJ databases">
        <title>Massilia psychrophilum sp. nov., a novel purple-pigmented bacterium isolated from Tianshan glacier, Xinjiang Municipality, China.</title>
        <authorList>
            <person name="Wang H."/>
        </authorList>
    </citation>
    <scope>NUCLEOTIDE SEQUENCE [LARGE SCALE GENOMIC DNA]</scope>
    <source>
        <strain evidence="9">B2</strain>
    </source>
</reference>
<dbReference type="Pfam" id="PF04239">
    <property type="entry name" value="DUF421"/>
    <property type="match status" value="1"/>
</dbReference>
<dbReference type="RefSeq" id="WP_099876317.1">
    <property type="nucleotide sequence ID" value="NZ_CP024608.1"/>
</dbReference>
<gene>
    <name evidence="9" type="ORF">CR152_16950</name>
</gene>
<protein>
    <recommendedName>
        <fullName evidence="8">YetF C-terminal domain-containing protein</fullName>
    </recommendedName>
</protein>
<evidence type="ECO:0000313" key="10">
    <source>
        <dbReference type="Proteomes" id="UP000229897"/>
    </source>
</evidence>
<evidence type="ECO:0000256" key="6">
    <source>
        <dbReference type="ARBA" id="ARBA00023136"/>
    </source>
</evidence>
<feature type="domain" description="YetF C-terminal" evidence="8">
    <location>
        <begin position="86"/>
        <end position="152"/>
    </location>
</feature>
<organism evidence="9 10">
    <name type="scientific">Massilia violaceinigra</name>
    <dbReference type="NCBI Taxonomy" id="2045208"/>
    <lineage>
        <taxon>Bacteria</taxon>
        <taxon>Pseudomonadati</taxon>
        <taxon>Pseudomonadota</taxon>
        <taxon>Betaproteobacteria</taxon>
        <taxon>Burkholderiales</taxon>
        <taxon>Oxalobacteraceae</taxon>
        <taxon>Telluria group</taxon>
        <taxon>Massilia</taxon>
    </lineage>
</organism>
<evidence type="ECO:0000256" key="4">
    <source>
        <dbReference type="ARBA" id="ARBA00022692"/>
    </source>
</evidence>
<evidence type="ECO:0000313" key="9">
    <source>
        <dbReference type="EMBL" id="ATQ76037.1"/>
    </source>
</evidence>
<feature type="transmembrane region" description="Helical" evidence="7">
    <location>
        <begin position="12"/>
        <end position="28"/>
    </location>
</feature>
<evidence type="ECO:0000259" key="8">
    <source>
        <dbReference type="Pfam" id="PF04239"/>
    </source>
</evidence>
<dbReference type="InterPro" id="IPR023090">
    <property type="entry name" value="UPF0702_alpha/beta_dom_sf"/>
</dbReference>
<evidence type="ECO:0000256" key="2">
    <source>
        <dbReference type="ARBA" id="ARBA00006448"/>
    </source>
</evidence>
<keyword evidence="10" id="KW-1185">Reference proteome</keyword>
<keyword evidence="5 7" id="KW-1133">Transmembrane helix</keyword>
<dbReference type="Proteomes" id="UP000229897">
    <property type="component" value="Chromosome"/>
</dbReference>
<proteinExistence type="inferred from homology"/>
<sequence>MFEMSHPWWEFVVRGAAVYLILLVMVRVSGRRTVGQFTPFDLLVVMLLSEAVSNSLTGGDQSLVGGFIVAVVLVGLNMTMSFLSSHSKKMSDILDGSAVLLGRDGELYDKVMKRCRISREEVDQALRCSDCDIKDMRCAFLEADGQITIQRK</sequence>
<dbReference type="AlphaFoldDB" id="A0A2D2DM20"/>
<evidence type="ECO:0000256" key="3">
    <source>
        <dbReference type="ARBA" id="ARBA00022475"/>
    </source>
</evidence>
<dbReference type="Gene3D" id="3.30.240.20">
    <property type="entry name" value="bsu07140 like domains"/>
    <property type="match status" value="1"/>
</dbReference>
<dbReference type="GO" id="GO:0005886">
    <property type="term" value="C:plasma membrane"/>
    <property type="evidence" value="ECO:0007669"/>
    <property type="project" value="UniProtKB-SubCell"/>
</dbReference>
<evidence type="ECO:0000256" key="1">
    <source>
        <dbReference type="ARBA" id="ARBA00004651"/>
    </source>
</evidence>
<dbReference type="PANTHER" id="PTHR34582">
    <property type="entry name" value="UPF0702 TRANSMEMBRANE PROTEIN YCAP"/>
    <property type="match status" value="1"/>
</dbReference>
<dbReference type="OrthoDB" id="9793799at2"/>
<dbReference type="PANTHER" id="PTHR34582:SF6">
    <property type="entry name" value="UPF0702 TRANSMEMBRANE PROTEIN YCAP"/>
    <property type="match status" value="1"/>
</dbReference>
<dbReference type="KEGG" id="mass:CR152_16950"/>
<comment type="subcellular location">
    <subcellularLocation>
        <location evidence="1">Cell membrane</location>
        <topology evidence="1">Multi-pass membrane protein</topology>
    </subcellularLocation>
</comment>
<comment type="similarity">
    <text evidence="2">Belongs to the UPF0702 family.</text>
</comment>